<dbReference type="AlphaFoldDB" id="A0A5C5XHS4"/>
<feature type="domain" description="RNA polymerase sigma-70 region 2" evidence="5">
    <location>
        <begin position="55"/>
        <end position="103"/>
    </location>
</feature>
<dbReference type="SUPFAM" id="SSF88946">
    <property type="entry name" value="Sigma2 domain of RNA polymerase sigma factors"/>
    <property type="match status" value="1"/>
</dbReference>
<dbReference type="SUPFAM" id="SSF88659">
    <property type="entry name" value="Sigma3 and sigma4 domains of RNA polymerase sigma factors"/>
    <property type="match status" value="1"/>
</dbReference>
<proteinExistence type="inferred from homology"/>
<evidence type="ECO:0000259" key="6">
    <source>
        <dbReference type="Pfam" id="PF08281"/>
    </source>
</evidence>
<keyword evidence="2" id="KW-0805">Transcription regulation</keyword>
<accession>A0A5C5XHS4</accession>
<evidence type="ECO:0000256" key="4">
    <source>
        <dbReference type="ARBA" id="ARBA00023163"/>
    </source>
</evidence>
<dbReference type="NCBIfam" id="TIGR02937">
    <property type="entry name" value="sigma70-ECF"/>
    <property type="match status" value="1"/>
</dbReference>
<dbReference type="InterPro" id="IPR014284">
    <property type="entry name" value="RNA_pol_sigma-70_dom"/>
</dbReference>
<dbReference type="GO" id="GO:0016987">
    <property type="term" value="F:sigma factor activity"/>
    <property type="evidence" value="ECO:0007669"/>
    <property type="project" value="UniProtKB-KW"/>
</dbReference>
<evidence type="ECO:0000313" key="7">
    <source>
        <dbReference type="EMBL" id="TWT61422.1"/>
    </source>
</evidence>
<organism evidence="7 8">
    <name type="scientific">Rubinisphaera italica</name>
    <dbReference type="NCBI Taxonomy" id="2527969"/>
    <lineage>
        <taxon>Bacteria</taxon>
        <taxon>Pseudomonadati</taxon>
        <taxon>Planctomycetota</taxon>
        <taxon>Planctomycetia</taxon>
        <taxon>Planctomycetales</taxon>
        <taxon>Planctomycetaceae</taxon>
        <taxon>Rubinisphaera</taxon>
    </lineage>
</organism>
<keyword evidence="8" id="KW-1185">Reference proteome</keyword>
<dbReference type="Pfam" id="PF08281">
    <property type="entry name" value="Sigma70_r4_2"/>
    <property type="match status" value="1"/>
</dbReference>
<evidence type="ECO:0000256" key="1">
    <source>
        <dbReference type="ARBA" id="ARBA00010641"/>
    </source>
</evidence>
<dbReference type="OrthoDB" id="265297at2"/>
<dbReference type="GO" id="GO:0003677">
    <property type="term" value="F:DNA binding"/>
    <property type="evidence" value="ECO:0007669"/>
    <property type="project" value="InterPro"/>
</dbReference>
<dbReference type="InterPro" id="IPR039425">
    <property type="entry name" value="RNA_pol_sigma-70-like"/>
</dbReference>
<dbReference type="InterPro" id="IPR036388">
    <property type="entry name" value="WH-like_DNA-bd_sf"/>
</dbReference>
<feature type="domain" description="RNA polymerase sigma factor 70 region 4 type 2" evidence="6">
    <location>
        <begin position="142"/>
        <end position="194"/>
    </location>
</feature>
<dbReference type="RefSeq" id="WP_146503416.1">
    <property type="nucleotide sequence ID" value="NZ_SJPG01000001.1"/>
</dbReference>
<dbReference type="CDD" id="cd06171">
    <property type="entry name" value="Sigma70_r4"/>
    <property type="match status" value="1"/>
</dbReference>
<evidence type="ECO:0000256" key="3">
    <source>
        <dbReference type="ARBA" id="ARBA00023082"/>
    </source>
</evidence>
<comment type="similarity">
    <text evidence="1">Belongs to the sigma-70 factor family. ECF subfamily.</text>
</comment>
<keyword evidence="4" id="KW-0804">Transcription</keyword>
<dbReference type="InterPro" id="IPR013324">
    <property type="entry name" value="RNA_pol_sigma_r3/r4-like"/>
</dbReference>
<dbReference type="GO" id="GO:0006352">
    <property type="term" value="P:DNA-templated transcription initiation"/>
    <property type="evidence" value="ECO:0007669"/>
    <property type="project" value="InterPro"/>
</dbReference>
<dbReference type="InterPro" id="IPR013325">
    <property type="entry name" value="RNA_pol_sigma_r2"/>
</dbReference>
<dbReference type="PANTHER" id="PTHR43133">
    <property type="entry name" value="RNA POLYMERASE ECF-TYPE SIGMA FACTO"/>
    <property type="match status" value="1"/>
</dbReference>
<keyword evidence="3" id="KW-0731">Sigma factor</keyword>
<gene>
    <name evidence="7" type="primary">rpoE_2</name>
    <name evidence="7" type="ORF">Pan54_21580</name>
</gene>
<comment type="caution">
    <text evidence="7">The sequence shown here is derived from an EMBL/GenBank/DDBJ whole genome shotgun (WGS) entry which is preliminary data.</text>
</comment>
<dbReference type="PANTHER" id="PTHR43133:SF51">
    <property type="entry name" value="RNA POLYMERASE SIGMA FACTOR"/>
    <property type="match status" value="1"/>
</dbReference>
<dbReference type="Gene3D" id="1.10.10.10">
    <property type="entry name" value="Winged helix-like DNA-binding domain superfamily/Winged helix DNA-binding domain"/>
    <property type="match status" value="1"/>
</dbReference>
<evidence type="ECO:0000256" key="2">
    <source>
        <dbReference type="ARBA" id="ARBA00023015"/>
    </source>
</evidence>
<protein>
    <submittedName>
        <fullName evidence="7">ECF RNA polymerase sigma-E factor</fullName>
    </submittedName>
</protein>
<evidence type="ECO:0000313" key="8">
    <source>
        <dbReference type="Proteomes" id="UP000316095"/>
    </source>
</evidence>
<dbReference type="InterPro" id="IPR007627">
    <property type="entry name" value="RNA_pol_sigma70_r2"/>
</dbReference>
<dbReference type="Gene3D" id="1.10.1740.10">
    <property type="match status" value="1"/>
</dbReference>
<dbReference type="Proteomes" id="UP000316095">
    <property type="component" value="Unassembled WGS sequence"/>
</dbReference>
<sequence>MSFSSRDENCTWSELLEFARAGNDAAFMQLCERFREYLTTIAQSELRQELQSKVGTSDLIQESMLEAWSEMHCFRGSSEGEFRLWIARLFRHNLIDQARKYRKTQSRNLSLEIRIDQHHHQNILESNELSGSRIMLLRENDEMLLRAVNQLPEKQKSVILLKHENGLSYEEIAEQMNVKATAIRKIWSRAIQTLRSEIVGD</sequence>
<evidence type="ECO:0000259" key="5">
    <source>
        <dbReference type="Pfam" id="PF04542"/>
    </source>
</evidence>
<reference evidence="7 8" key="1">
    <citation type="submission" date="2019-02" db="EMBL/GenBank/DDBJ databases">
        <title>Deep-cultivation of Planctomycetes and their phenomic and genomic characterization uncovers novel biology.</title>
        <authorList>
            <person name="Wiegand S."/>
            <person name="Jogler M."/>
            <person name="Boedeker C."/>
            <person name="Pinto D."/>
            <person name="Vollmers J."/>
            <person name="Rivas-Marin E."/>
            <person name="Kohn T."/>
            <person name="Peeters S.H."/>
            <person name="Heuer A."/>
            <person name="Rast P."/>
            <person name="Oberbeckmann S."/>
            <person name="Bunk B."/>
            <person name="Jeske O."/>
            <person name="Meyerdierks A."/>
            <person name="Storesund J.E."/>
            <person name="Kallscheuer N."/>
            <person name="Luecker S."/>
            <person name="Lage O.M."/>
            <person name="Pohl T."/>
            <person name="Merkel B.J."/>
            <person name="Hornburger P."/>
            <person name="Mueller R.-W."/>
            <person name="Bruemmer F."/>
            <person name="Labrenz M."/>
            <person name="Spormann A.M."/>
            <person name="Op Den Camp H."/>
            <person name="Overmann J."/>
            <person name="Amann R."/>
            <person name="Jetten M.S.M."/>
            <person name="Mascher T."/>
            <person name="Medema M.H."/>
            <person name="Devos D.P."/>
            <person name="Kaster A.-K."/>
            <person name="Ovreas L."/>
            <person name="Rohde M."/>
            <person name="Galperin M.Y."/>
            <person name="Jogler C."/>
        </authorList>
    </citation>
    <scope>NUCLEOTIDE SEQUENCE [LARGE SCALE GENOMIC DNA]</scope>
    <source>
        <strain evidence="7 8">Pan54</strain>
    </source>
</reference>
<dbReference type="Pfam" id="PF04542">
    <property type="entry name" value="Sigma70_r2"/>
    <property type="match status" value="1"/>
</dbReference>
<dbReference type="InterPro" id="IPR013249">
    <property type="entry name" value="RNA_pol_sigma70_r4_t2"/>
</dbReference>
<name>A0A5C5XHS4_9PLAN</name>
<dbReference type="EMBL" id="SJPG01000001">
    <property type="protein sequence ID" value="TWT61422.1"/>
    <property type="molecule type" value="Genomic_DNA"/>
</dbReference>